<proteinExistence type="inferred from homology"/>
<evidence type="ECO:0000256" key="3">
    <source>
        <dbReference type="ARBA" id="ARBA00022840"/>
    </source>
</evidence>
<dbReference type="NCBIfam" id="TIGR02050">
    <property type="entry name" value="gshA_cyan_rel"/>
    <property type="match status" value="1"/>
</dbReference>
<accession>A0A0K1EHV9</accession>
<name>A0A0K1EHV9_CHOCO</name>
<evidence type="ECO:0000313" key="6">
    <source>
        <dbReference type="Proteomes" id="UP000067626"/>
    </source>
</evidence>
<dbReference type="RefSeq" id="WP_050432376.1">
    <property type="nucleotide sequence ID" value="NZ_CP012159.1"/>
</dbReference>
<dbReference type="InterPro" id="IPR014746">
    <property type="entry name" value="Gln_synth/guanido_kin_cat_dom"/>
</dbReference>
<evidence type="ECO:0000256" key="4">
    <source>
        <dbReference type="HAMAP-Rule" id="MF_01609"/>
    </source>
</evidence>
<dbReference type="EC" id="6.3.2.2" evidence="4"/>
<dbReference type="GO" id="GO:0004357">
    <property type="term" value="F:glutamate-cysteine ligase activity"/>
    <property type="evidence" value="ECO:0007669"/>
    <property type="project" value="UniProtKB-EC"/>
</dbReference>
<dbReference type="PANTHER" id="PTHR36510">
    <property type="entry name" value="GLUTAMATE--CYSTEINE LIGASE 2-RELATED"/>
    <property type="match status" value="1"/>
</dbReference>
<keyword evidence="1 4" id="KW-0436">Ligase</keyword>
<dbReference type="HAMAP" id="MF_01609">
    <property type="entry name" value="Glu_cys_ligase_2"/>
    <property type="match status" value="1"/>
</dbReference>
<comment type="catalytic activity">
    <reaction evidence="4">
        <text>L-cysteine + L-glutamate + ATP = gamma-L-glutamyl-L-cysteine + ADP + phosphate + H(+)</text>
        <dbReference type="Rhea" id="RHEA:13285"/>
        <dbReference type="ChEBI" id="CHEBI:15378"/>
        <dbReference type="ChEBI" id="CHEBI:29985"/>
        <dbReference type="ChEBI" id="CHEBI:30616"/>
        <dbReference type="ChEBI" id="CHEBI:35235"/>
        <dbReference type="ChEBI" id="CHEBI:43474"/>
        <dbReference type="ChEBI" id="CHEBI:58173"/>
        <dbReference type="ChEBI" id="CHEBI:456216"/>
        <dbReference type="EC" id="6.3.2.2"/>
    </reaction>
</comment>
<dbReference type="PANTHER" id="PTHR36510:SF1">
    <property type="entry name" value="GLUTAMATE--CYSTEINE LIGASE 2-RELATED"/>
    <property type="match status" value="1"/>
</dbReference>
<dbReference type="InterPro" id="IPR006336">
    <property type="entry name" value="GCS2"/>
</dbReference>
<organism evidence="5 6">
    <name type="scientific">Chondromyces crocatus</name>
    <dbReference type="NCBI Taxonomy" id="52"/>
    <lineage>
        <taxon>Bacteria</taxon>
        <taxon>Pseudomonadati</taxon>
        <taxon>Myxococcota</taxon>
        <taxon>Polyangia</taxon>
        <taxon>Polyangiales</taxon>
        <taxon>Polyangiaceae</taxon>
        <taxon>Chondromyces</taxon>
    </lineage>
</organism>
<dbReference type="InterPro" id="IPR011793">
    <property type="entry name" value="YbdK"/>
</dbReference>
<keyword evidence="2 4" id="KW-0547">Nucleotide-binding</keyword>
<comment type="function">
    <text evidence="4">ATP-dependent carboxylate-amine ligase which exhibits weak glutamate--cysteine ligase activity.</text>
</comment>
<dbReference type="SUPFAM" id="SSF55931">
    <property type="entry name" value="Glutamine synthetase/guanido kinase"/>
    <property type="match status" value="1"/>
</dbReference>
<dbReference type="PATRIC" id="fig|52.7.peg.5072"/>
<dbReference type="NCBIfam" id="NF010039">
    <property type="entry name" value="PRK13515.1"/>
    <property type="match status" value="1"/>
</dbReference>
<dbReference type="OrthoDB" id="9769628at2"/>
<protein>
    <recommendedName>
        <fullName evidence="4">Putative glutamate--cysteine ligase 2</fullName>
        <ecNumber evidence="4">6.3.2.2</ecNumber>
    </recommendedName>
    <alternativeName>
        <fullName evidence="4">Gamma-glutamylcysteine synthetase 2</fullName>
        <shortName evidence="4">GCS 2</shortName>
        <shortName evidence="4">Gamma-GCS 2</shortName>
    </alternativeName>
</protein>
<keyword evidence="6" id="KW-1185">Reference proteome</keyword>
<evidence type="ECO:0000256" key="2">
    <source>
        <dbReference type="ARBA" id="ARBA00022741"/>
    </source>
</evidence>
<dbReference type="Gene3D" id="3.30.590.20">
    <property type="match status" value="1"/>
</dbReference>
<reference evidence="5 6" key="1">
    <citation type="submission" date="2015-07" db="EMBL/GenBank/DDBJ databases">
        <title>Genome analysis of myxobacterium Chondromyces crocatus Cm c5 reveals a high potential for natural compound synthesis and the genetic basis for the loss of fruiting body formation.</title>
        <authorList>
            <person name="Zaburannyi N."/>
            <person name="Bunk B."/>
            <person name="Maier J."/>
            <person name="Overmann J."/>
            <person name="Mueller R."/>
        </authorList>
    </citation>
    <scope>NUCLEOTIDE SEQUENCE [LARGE SCALE GENOMIC DNA]</scope>
    <source>
        <strain evidence="5 6">Cm c5</strain>
    </source>
</reference>
<sequence>MTTVQGLLDGQFTIGIEEEFQIVDAETRELRSYVSQILEEGRQSAILRERVRPEMHQSVVETGTGICRDINQARDEICELRGSLKTLAEKGGMRIVAAGTHPFSDWKKQEITDGERYKGIVEDLQDVARANLIFGLHVHVGIKDKEVAMALTNQVRYFLPHILAISTSSPFWLGRPSGLKSIRTEIFKRFPRTGIPGHFDSYGKFQRFVDTLVKTGCIDNAKKIWWDVRPHPFFDTVEVRVCDMTTRVDDTLAIAALIQALMGKLYLLYRRNWAFREYSRELIEENKWRAVRYGIDGQLIDFGKQEQVPVRHLVGELLDFVEEAAVIFHSQAALERIRGILKEGTSADRQLAVFAKTGSYQAVVDELIVQSSLGL</sequence>
<gene>
    <name evidence="5" type="primary">ybdK</name>
    <name evidence="5" type="ORF">CMC5_045980</name>
</gene>
<dbReference type="InterPro" id="IPR050141">
    <property type="entry name" value="GCL_type2/YbdK_subfam"/>
</dbReference>
<dbReference type="GO" id="GO:0042398">
    <property type="term" value="P:modified amino acid biosynthetic process"/>
    <property type="evidence" value="ECO:0007669"/>
    <property type="project" value="InterPro"/>
</dbReference>
<dbReference type="KEGG" id="ccro:CMC5_045980"/>
<evidence type="ECO:0000256" key="1">
    <source>
        <dbReference type="ARBA" id="ARBA00022598"/>
    </source>
</evidence>
<dbReference type="Proteomes" id="UP000067626">
    <property type="component" value="Chromosome"/>
</dbReference>
<dbReference type="AlphaFoldDB" id="A0A0K1EHV9"/>
<comment type="similarity">
    <text evidence="4">Belongs to the glutamate--cysteine ligase type 2 family. YbdK subfamily.</text>
</comment>
<dbReference type="STRING" id="52.CMC5_045980"/>
<evidence type="ECO:0000313" key="5">
    <source>
        <dbReference type="EMBL" id="AKT40445.1"/>
    </source>
</evidence>
<dbReference type="Pfam" id="PF04107">
    <property type="entry name" value="GCS2"/>
    <property type="match status" value="1"/>
</dbReference>
<keyword evidence="3 4" id="KW-0067">ATP-binding</keyword>
<dbReference type="EMBL" id="CP012159">
    <property type="protein sequence ID" value="AKT40445.1"/>
    <property type="molecule type" value="Genomic_DNA"/>
</dbReference>
<dbReference type="GO" id="GO:0005524">
    <property type="term" value="F:ATP binding"/>
    <property type="evidence" value="ECO:0007669"/>
    <property type="project" value="UniProtKB-KW"/>
</dbReference>